<organism evidence="1 2">
    <name type="scientific">Haladaptatus litoreus</name>
    <dbReference type="NCBI Taxonomy" id="553468"/>
    <lineage>
        <taxon>Archaea</taxon>
        <taxon>Methanobacteriati</taxon>
        <taxon>Methanobacteriota</taxon>
        <taxon>Stenosarchaea group</taxon>
        <taxon>Halobacteria</taxon>
        <taxon>Halobacteriales</taxon>
        <taxon>Haladaptataceae</taxon>
        <taxon>Haladaptatus</taxon>
    </lineage>
</organism>
<dbReference type="SUPFAM" id="SSF63992">
    <property type="entry name" value="Dipeptide transport protein"/>
    <property type="match status" value="1"/>
</dbReference>
<dbReference type="Pfam" id="PF04951">
    <property type="entry name" value="Peptidase_M55"/>
    <property type="match status" value="1"/>
</dbReference>
<keyword evidence="2" id="KW-1185">Reference proteome</keyword>
<gene>
    <name evidence="1" type="ORF">SAMN05421858_2306</name>
</gene>
<dbReference type="EMBL" id="FTNO01000002">
    <property type="protein sequence ID" value="SIR45557.1"/>
    <property type="molecule type" value="Genomic_DNA"/>
</dbReference>
<dbReference type="InterPro" id="IPR007035">
    <property type="entry name" value="Peptidase_M55"/>
</dbReference>
<reference evidence="2" key="1">
    <citation type="submission" date="2017-01" db="EMBL/GenBank/DDBJ databases">
        <authorList>
            <person name="Varghese N."/>
            <person name="Submissions S."/>
        </authorList>
    </citation>
    <scope>NUCLEOTIDE SEQUENCE [LARGE SCALE GENOMIC DNA]</scope>
    <source>
        <strain evidence="2">CGMCC 1.7737</strain>
    </source>
</reference>
<dbReference type="RefSeq" id="WP_076430928.1">
    <property type="nucleotide sequence ID" value="NZ_FTNO01000002.1"/>
</dbReference>
<evidence type="ECO:0000313" key="1">
    <source>
        <dbReference type="EMBL" id="SIR45557.1"/>
    </source>
</evidence>
<dbReference type="Proteomes" id="UP000186914">
    <property type="component" value="Unassembled WGS sequence"/>
</dbReference>
<proteinExistence type="predicted"/>
<protein>
    <submittedName>
        <fullName evidence="1">D-amino peptidase</fullName>
    </submittedName>
</protein>
<dbReference type="AlphaFoldDB" id="A0A1N7B2H7"/>
<dbReference type="InterPro" id="IPR027476">
    <property type="entry name" value="DppA_N"/>
</dbReference>
<accession>A0A1N7B2H7</accession>
<name>A0A1N7B2H7_9EURY</name>
<dbReference type="InterPro" id="IPR036177">
    <property type="entry name" value="Peptidase_M55_sf"/>
</dbReference>
<dbReference type="PIRSF" id="PIRSF015853">
    <property type="entry name" value="Pep_DppA"/>
    <property type="match status" value="1"/>
</dbReference>
<dbReference type="OrthoDB" id="85097at2157"/>
<dbReference type="CDD" id="cd08663">
    <property type="entry name" value="DAP_dppA_1"/>
    <property type="match status" value="1"/>
</dbReference>
<evidence type="ECO:0000313" key="2">
    <source>
        <dbReference type="Proteomes" id="UP000186914"/>
    </source>
</evidence>
<sequence>MNVFISADMEGITGIADPRDVVKGEADYDAGRELMVGDVNVAVAGAVAGGAENVLVNDSHSSMTNLSRSALHDAARLIRGGTKPRSMMQGLTADHDVAFFVGYHGKAGTPEAVLNHTFYPQILVSLRVNDAEVGELGWNAGFAGSLGVPVGLVTGDDATETEARDELEDVETAVVKDGIDRFTADCLPIEDANERIRTAAERAVRRAKDDDLAQPAPDESVAIEADWATTNQAARSAGLPSVERIGGRTTRVEAEEYVGAFEASVAMLRAGGAGRNEWYG</sequence>
<dbReference type="Gene3D" id="3.40.50.10780">
    <property type="entry name" value="Dipeptide transport protein"/>
    <property type="match status" value="1"/>
</dbReference>
<dbReference type="Gene3D" id="3.30.1360.130">
    <property type="entry name" value="Dipeptide transport protein"/>
    <property type="match status" value="1"/>
</dbReference>